<keyword evidence="9" id="KW-1185">Reference proteome</keyword>
<evidence type="ECO:0000313" key="9">
    <source>
        <dbReference type="Proteomes" id="UP001153069"/>
    </source>
</evidence>
<accession>A0A9N8ERU8</accession>
<feature type="compositionally biased region" description="Basic and acidic residues" evidence="7">
    <location>
        <begin position="204"/>
        <end position="218"/>
    </location>
</feature>
<keyword evidence="4" id="KW-0240">DNA-directed RNA polymerase</keyword>
<dbReference type="PANTHER" id="PTHR15561">
    <property type="entry name" value="CALCITONIN GENE-RELATED PEPTIDE-RECEPTOR COMPONENT PROTEIN"/>
    <property type="match status" value="1"/>
</dbReference>
<dbReference type="OrthoDB" id="1746530at2759"/>
<dbReference type="AlphaFoldDB" id="A0A9N8ERU8"/>
<comment type="similarity">
    <text evidence="2">Belongs to the eukaryotic RPC9 RNA polymerase subunit family.</text>
</comment>
<organism evidence="8 9">
    <name type="scientific">Seminavis robusta</name>
    <dbReference type="NCBI Taxonomy" id="568900"/>
    <lineage>
        <taxon>Eukaryota</taxon>
        <taxon>Sar</taxon>
        <taxon>Stramenopiles</taxon>
        <taxon>Ochrophyta</taxon>
        <taxon>Bacillariophyta</taxon>
        <taxon>Bacillariophyceae</taxon>
        <taxon>Bacillariophycidae</taxon>
        <taxon>Naviculales</taxon>
        <taxon>Naviculaceae</taxon>
        <taxon>Seminavis</taxon>
    </lineage>
</organism>
<keyword evidence="6" id="KW-0539">Nucleus</keyword>
<comment type="subcellular location">
    <subcellularLocation>
        <location evidence="1">Nucleus</location>
    </subcellularLocation>
</comment>
<dbReference type="Proteomes" id="UP001153069">
    <property type="component" value="Unassembled WGS sequence"/>
</dbReference>
<proteinExistence type="inferred from homology"/>
<dbReference type="InterPro" id="IPR010997">
    <property type="entry name" value="HRDC-like_sf"/>
</dbReference>
<evidence type="ECO:0000256" key="3">
    <source>
        <dbReference type="ARBA" id="ARBA00016672"/>
    </source>
</evidence>
<evidence type="ECO:0000256" key="2">
    <source>
        <dbReference type="ARBA" id="ARBA00006898"/>
    </source>
</evidence>
<feature type="region of interest" description="Disordered" evidence="7">
    <location>
        <begin position="77"/>
        <end position="110"/>
    </location>
</feature>
<evidence type="ECO:0000256" key="4">
    <source>
        <dbReference type="ARBA" id="ARBA00022478"/>
    </source>
</evidence>
<dbReference type="Gene3D" id="1.20.1250.40">
    <property type="match status" value="1"/>
</dbReference>
<reference evidence="8" key="1">
    <citation type="submission" date="2020-06" db="EMBL/GenBank/DDBJ databases">
        <authorList>
            <consortium name="Plant Systems Biology data submission"/>
        </authorList>
    </citation>
    <scope>NUCLEOTIDE SEQUENCE</scope>
    <source>
        <strain evidence="8">D6</strain>
    </source>
</reference>
<evidence type="ECO:0000313" key="8">
    <source>
        <dbReference type="EMBL" id="CAB9524209.1"/>
    </source>
</evidence>
<evidence type="ECO:0000256" key="6">
    <source>
        <dbReference type="ARBA" id="ARBA00023242"/>
    </source>
</evidence>
<dbReference type="EMBL" id="CAICTM010001505">
    <property type="protein sequence ID" value="CAB9524209.1"/>
    <property type="molecule type" value="Genomic_DNA"/>
</dbReference>
<dbReference type="InterPro" id="IPR038846">
    <property type="entry name" value="RPC9"/>
</dbReference>
<protein>
    <recommendedName>
        <fullName evidence="3">DNA-directed RNA polymerase III subunit RPC9</fullName>
    </recommendedName>
</protein>
<sequence length="218" mass="24323">MELVDGDTGSPTLISNVEVMELLKKNMEERAKAAPKKKNNKRNKHFRHRDWVEEEVHRYLTTTPCVKLDPNRRQEFHDKLKSRKKVALSSSAGEAGENDDDGENGELKSSLTGFGLTEAEALQIMNTMPTEPVEIHLMVDELQSRMTETRQEEFLAFIASYCKPEGGDDGSKAQPADQVVSNVAIEKWLGGDQSQNGKKPAAKVKQEEDTDSHKTGAI</sequence>
<dbReference type="GO" id="GO:0000166">
    <property type="term" value="F:nucleotide binding"/>
    <property type="evidence" value="ECO:0007669"/>
    <property type="project" value="InterPro"/>
</dbReference>
<keyword evidence="5" id="KW-0804">Transcription</keyword>
<dbReference type="InterPro" id="IPR038324">
    <property type="entry name" value="Rpb4/RPC9_sf"/>
</dbReference>
<dbReference type="PANTHER" id="PTHR15561:SF0">
    <property type="entry name" value="DNA-DIRECTED RNA POLYMERASE III SUBUNIT RPC9"/>
    <property type="match status" value="1"/>
</dbReference>
<feature type="region of interest" description="Disordered" evidence="7">
    <location>
        <begin position="188"/>
        <end position="218"/>
    </location>
</feature>
<dbReference type="InterPro" id="IPR005574">
    <property type="entry name" value="Rpb4/RPC9"/>
</dbReference>
<evidence type="ECO:0000256" key="1">
    <source>
        <dbReference type="ARBA" id="ARBA00004123"/>
    </source>
</evidence>
<gene>
    <name evidence="8" type="ORF">SEMRO_1507_G278400.1</name>
</gene>
<evidence type="ECO:0000256" key="7">
    <source>
        <dbReference type="SAM" id="MobiDB-lite"/>
    </source>
</evidence>
<dbReference type="GO" id="GO:0006384">
    <property type="term" value="P:transcription initiation at RNA polymerase III promoter"/>
    <property type="evidence" value="ECO:0007669"/>
    <property type="project" value="InterPro"/>
</dbReference>
<dbReference type="GO" id="GO:0005666">
    <property type="term" value="C:RNA polymerase III complex"/>
    <property type="evidence" value="ECO:0007669"/>
    <property type="project" value="InterPro"/>
</dbReference>
<dbReference type="SUPFAM" id="SSF47819">
    <property type="entry name" value="HRDC-like"/>
    <property type="match status" value="1"/>
</dbReference>
<evidence type="ECO:0000256" key="5">
    <source>
        <dbReference type="ARBA" id="ARBA00023163"/>
    </source>
</evidence>
<comment type="caution">
    <text evidence="8">The sequence shown here is derived from an EMBL/GenBank/DDBJ whole genome shotgun (WGS) entry which is preliminary data.</text>
</comment>
<name>A0A9N8ERU8_9STRA</name>
<dbReference type="Pfam" id="PF03874">
    <property type="entry name" value="RNA_pol_Rpb4"/>
    <property type="match status" value="1"/>
</dbReference>